<dbReference type="Pfam" id="PF12806">
    <property type="entry name" value="Acyl-CoA_dh_C"/>
    <property type="match status" value="1"/>
</dbReference>
<dbReference type="InterPro" id="IPR046373">
    <property type="entry name" value="Acyl-CoA_Oxase/DH_mid-dom_sf"/>
</dbReference>
<evidence type="ECO:0000259" key="7">
    <source>
        <dbReference type="Pfam" id="PF02770"/>
    </source>
</evidence>
<feature type="domain" description="Acetyl-CoA dehydrogenase-like C-terminal" evidence="9">
    <location>
        <begin position="467"/>
        <end position="592"/>
    </location>
</feature>
<evidence type="ECO:0000256" key="5">
    <source>
        <dbReference type="RuleBase" id="RU362125"/>
    </source>
</evidence>
<feature type="domain" description="Acyl-CoA dehydrogenase/oxidase N-terminal" evidence="8">
    <location>
        <begin position="72"/>
        <end position="154"/>
    </location>
</feature>
<evidence type="ECO:0000313" key="11">
    <source>
        <dbReference type="Proteomes" id="UP000294796"/>
    </source>
</evidence>
<feature type="domain" description="Acyl-CoA oxidase/dehydrogenase middle" evidence="7">
    <location>
        <begin position="160"/>
        <end position="263"/>
    </location>
</feature>
<comment type="caution">
    <text evidence="10">The sequence shown here is derived from an EMBL/GenBank/DDBJ whole genome shotgun (WGS) entry which is preliminary data.</text>
</comment>
<evidence type="ECO:0000256" key="2">
    <source>
        <dbReference type="ARBA" id="ARBA00009347"/>
    </source>
</evidence>
<dbReference type="SUPFAM" id="SSF56645">
    <property type="entry name" value="Acyl-CoA dehydrogenase NM domain-like"/>
    <property type="match status" value="1"/>
</dbReference>
<dbReference type="Pfam" id="PF02770">
    <property type="entry name" value="Acyl-CoA_dh_M"/>
    <property type="match status" value="1"/>
</dbReference>
<comment type="cofactor">
    <cofactor evidence="1 5">
        <name>FAD</name>
        <dbReference type="ChEBI" id="CHEBI:57692"/>
    </cofactor>
</comment>
<name>A0A4R5TYL9_9GAMM</name>
<keyword evidence="5" id="KW-0560">Oxidoreductase</keyword>
<protein>
    <submittedName>
        <fullName evidence="10">Acyl-CoA dehydrogenase</fullName>
    </submittedName>
</protein>
<reference evidence="10 11" key="1">
    <citation type="submission" date="2019-03" db="EMBL/GenBank/DDBJ databases">
        <title>Luteimonas zhaokaii sp.nov., isolated from the rectal contents of Plateau pika in Yushu, Qinghai Province, China.</title>
        <authorList>
            <person name="Zhang G."/>
        </authorList>
    </citation>
    <scope>NUCLEOTIDE SEQUENCE [LARGE SCALE GENOMIC DNA]</scope>
    <source>
        <strain evidence="10 11">B9</strain>
    </source>
</reference>
<dbReference type="InterPro" id="IPR037069">
    <property type="entry name" value="AcylCoA_DH/ox_N_sf"/>
</dbReference>
<dbReference type="PANTHER" id="PTHR42803:SF3">
    <property type="entry name" value="ACYL-COA DEHYDROGENASE-RELATED"/>
    <property type="match status" value="1"/>
</dbReference>
<keyword evidence="3 5" id="KW-0285">Flavoprotein</keyword>
<keyword evidence="11" id="KW-1185">Reference proteome</keyword>
<dbReference type="InterPro" id="IPR013786">
    <property type="entry name" value="AcylCoA_DH/ox_N"/>
</dbReference>
<dbReference type="RefSeq" id="WP_133321337.1">
    <property type="nucleotide sequence ID" value="NZ_SMTF01000003.1"/>
</dbReference>
<dbReference type="GO" id="GO:0050660">
    <property type="term" value="F:flavin adenine dinucleotide binding"/>
    <property type="evidence" value="ECO:0007669"/>
    <property type="project" value="InterPro"/>
</dbReference>
<dbReference type="Pfam" id="PF00441">
    <property type="entry name" value="Acyl-CoA_dh_1"/>
    <property type="match status" value="1"/>
</dbReference>
<dbReference type="PANTHER" id="PTHR42803">
    <property type="entry name" value="ACYL-COA DEHYDROGENASE"/>
    <property type="match status" value="1"/>
</dbReference>
<proteinExistence type="inferred from homology"/>
<dbReference type="InterPro" id="IPR009100">
    <property type="entry name" value="AcylCoA_DH/oxidase_NM_dom_sf"/>
</dbReference>
<dbReference type="Pfam" id="PF02771">
    <property type="entry name" value="Acyl-CoA_dh_N"/>
    <property type="match status" value="1"/>
</dbReference>
<dbReference type="SUPFAM" id="SSF47203">
    <property type="entry name" value="Acyl-CoA dehydrogenase C-terminal domain-like"/>
    <property type="match status" value="1"/>
</dbReference>
<dbReference type="Gene3D" id="2.40.110.10">
    <property type="entry name" value="Butyryl-CoA Dehydrogenase, subunit A, domain 2"/>
    <property type="match status" value="1"/>
</dbReference>
<evidence type="ECO:0000256" key="1">
    <source>
        <dbReference type="ARBA" id="ARBA00001974"/>
    </source>
</evidence>
<evidence type="ECO:0000259" key="6">
    <source>
        <dbReference type="Pfam" id="PF00441"/>
    </source>
</evidence>
<evidence type="ECO:0000313" key="10">
    <source>
        <dbReference type="EMBL" id="TDK26318.1"/>
    </source>
</evidence>
<gene>
    <name evidence="10" type="ORF">E2F46_06960</name>
</gene>
<evidence type="ECO:0000259" key="9">
    <source>
        <dbReference type="Pfam" id="PF12806"/>
    </source>
</evidence>
<dbReference type="Proteomes" id="UP000294796">
    <property type="component" value="Unassembled WGS sequence"/>
</dbReference>
<sequence>MKPFDTEEIRFLLYDVAGADRFFQVPRYAHLDRETVDGVLDSAAAIAERYFVPHYRVSDACEPEVVEGRVALPPEVAQACRAYVDAGFMSVQQGLDEGGMQLPWSAAMGVAALFQASNISTQAFLTLTSAAGNLLAAHGSDEQKRRYLKPMREGRFFGTMALSEPQAGSSLADIRTTATPNDDGSYALTGTKQWISGGEHELAENIVHLVLAKIKGAPAGVRGISLFIVPRYRVNDDGSPGEDNNVRLVSLLHKMGYRGITSTILGFGEKGECRGWLVGEPHHGLKYMFHMMNEARIGVGLSAAALAYAGYRYSLDYAKTRLQGRPVDGKDPATPMVPIADHPDVRHLLLRQKCYAEGGLALALDCAAFCDDAEVADDDTVRADAALLLDLLTPIAKAWPSAYCLESNSLAIQVLGGYGYTRDYPVEQYYRDNRLNPIHEGTNGIQGLDLLGRKVSAGNGRALQLLCDRIAATVAEAKGVTGFELMASQLERACARVVDVTGQLLQRAGDPKAMLCDSSEYLAMFGHVVVAWLWLRQALAAERALQAGAGVREGYLRGKLDACRYFYRWELPRAMSTADILVVPDRTVLELDIEGMHP</sequence>
<feature type="domain" description="Acyl-CoA dehydrogenase/oxidase C-terminal" evidence="6">
    <location>
        <begin position="283"/>
        <end position="448"/>
    </location>
</feature>
<dbReference type="InterPro" id="IPR036250">
    <property type="entry name" value="AcylCo_DH-like_C"/>
</dbReference>
<keyword evidence="4 5" id="KW-0274">FAD</keyword>
<dbReference type="InterPro" id="IPR025878">
    <property type="entry name" value="Acyl-CoA_dh-like_C_dom"/>
</dbReference>
<dbReference type="OrthoDB" id="9764895at2"/>
<comment type="similarity">
    <text evidence="2 5">Belongs to the acyl-CoA dehydrogenase family.</text>
</comment>
<organism evidence="10 11">
    <name type="scientific">Luteimonas aestuarii</name>
    <dbReference type="NCBI Taxonomy" id="453837"/>
    <lineage>
        <taxon>Bacteria</taxon>
        <taxon>Pseudomonadati</taxon>
        <taxon>Pseudomonadota</taxon>
        <taxon>Gammaproteobacteria</taxon>
        <taxon>Lysobacterales</taxon>
        <taxon>Lysobacteraceae</taxon>
        <taxon>Luteimonas</taxon>
    </lineage>
</organism>
<evidence type="ECO:0000256" key="4">
    <source>
        <dbReference type="ARBA" id="ARBA00022827"/>
    </source>
</evidence>
<dbReference type="Gene3D" id="1.20.140.10">
    <property type="entry name" value="Butyryl-CoA Dehydrogenase, subunit A, domain 3"/>
    <property type="match status" value="1"/>
</dbReference>
<dbReference type="AlphaFoldDB" id="A0A4R5TYL9"/>
<evidence type="ECO:0000256" key="3">
    <source>
        <dbReference type="ARBA" id="ARBA00022630"/>
    </source>
</evidence>
<dbReference type="Gene3D" id="1.10.540.10">
    <property type="entry name" value="Acyl-CoA dehydrogenase/oxidase, N-terminal domain"/>
    <property type="match status" value="1"/>
</dbReference>
<evidence type="ECO:0000259" key="8">
    <source>
        <dbReference type="Pfam" id="PF02771"/>
    </source>
</evidence>
<accession>A0A4R5TYL9</accession>
<dbReference type="InterPro" id="IPR006091">
    <property type="entry name" value="Acyl-CoA_Oxase/DH_mid-dom"/>
</dbReference>
<dbReference type="InterPro" id="IPR052166">
    <property type="entry name" value="Diverse_Acyl-CoA_DH"/>
</dbReference>
<dbReference type="GO" id="GO:0016627">
    <property type="term" value="F:oxidoreductase activity, acting on the CH-CH group of donors"/>
    <property type="evidence" value="ECO:0007669"/>
    <property type="project" value="InterPro"/>
</dbReference>
<dbReference type="InterPro" id="IPR009075">
    <property type="entry name" value="AcylCo_DH/oxidase_C"/>
</dbReference>
<dbReference type="EMBL" id="SMTF01000003">
    <property type="protein sequence ID" value="TDK26318.1"/>
    <property type="molecule type" value="Genomic_DNA"/>
</dbReference>